<sequence length="112" mass="12217">MTGIEIAALLRDYGPYGAIGLLCAVVVYLHKLVQGCQEARVSDAKINTAALERQASTNIETAAGLNAIRAGQTEILRMLALLQKEMEGSDERIRDRMSEIQRRIDTICRGGA</sequence>
<name>A0A2U8WLJ1_9HYPH</name>
<evidence type="ECO:0000313" key="2">
    <source>
        <dbReference type="Proteomes" id="UP000245444"/>
    </source>
</evidence>
<organism evidence="1 2">
    <name type="scientific">Methylobacterium terrae</name>
    <dbReference type="NCBI Taxonomy" id="2202827"/>
    <lineage>
        <taxon>Bacteria</taxon>
        <taxon>Pseudomonadati</taxon>
        <taxon>Pseudomonadota</taxon>
        <taxon>Alphaproteobacteria</taxon>
        <taxon>Hyphomicrobiales</taxon>
        <taxon>Methylobacteriaceae</taxon>
        <taxon>Methylobacterium</taxon>
    </lineage>
</organism>
<gene>
    <name evidence="1" type="ORF">DK419_12985</name>
</gene>
<accession>A0A2U8WLJ1</accession>
<keyword evidence="2" id="KW-1185">Reference proteome</keyword>
<dbReference type="KEGG" id="mtea:DK419_12985"/>
<dbReference type="AlphaFoldDB" id="A0A2U8WLJ1"/>
<reference evidence="1 2" key="1">
    <citation type="submission" date="2018-05" db="EMBL/GenBank/DDBJ databases">
        <title>Complete Genome Sequence of Methylobacterium sp. 17Sr1-28.</title>
        <authorList>
            <person name="Srinivasan S."/>
        </authorList>
    </citation>
    <scope>NUCLEOTIDE SEQUENCE [LARGE SCALE GENOMIC DNA]</scope>
    <source>
        <strain evidence="1 2">17Sr1-28</strain>
    </source>
</reference>
<dbReference type="Proteomes" id="UP000245444">
    <property type="component" value="Chromosome"/>
</dbReference>
<evidence type="ECO:0000313" key="1">
    <source>
        <dbReference type="EMBL" id="AWN47114.1"/>
    </source>
</evidence>
<dbReference type="EMBL" id="CP029553">
    <property type="protein sequence ID" value="AWN47114.1"/>
    <property type="molecule type" value="Genomic_DNA"/>
</dbReference>
<proteinExistence type="predicted"/>
<dbReference type="OrthoDB" id="8007138at2"/>
<protein>
    <submittedName>
        <fullName evidence="1">Uncharacterized protein</fullName>
    </submittedName>
</protein>
<dbReference type="RefSeq" id="WP_109959445.1">
    <property type="nucleotide sequence ID" value="NZ_CP029553.1"/>
</dbReference>